<dbReference type="Gene3D" id="3.40.50.12780">
    <property type="entry name" value="N-terminal domain of ligase-like"/>
    <property type="match status" value="1"/>
</dbReference>
<evidence type="ECO:0000313" key="6">
    <source>
        <dbReference type="EMBL" id="RIX79600.1"/>
    </source>
</evidence>
<evidence type="ECO:0000313" key="7">
    <source>
        <dbReference type="Proteomes" id="UP000265619"/>
    </source>
</evidence>
<dbReference type="PROSITE" id="PS00455">
    <property type="entry name" value="AMP_BINDING"/>
    <property type="match status" value="1"/>
</dbReference>
<feature type="region of interest" description="Disordered" evidence="4">
    <location>
        <begin position="352"/>
        <end position="372"/>
    </location>
</feature>
<dbReference type="Pfam" id="PF00501">
    <property type="entry name" value="AMP-binding"/>
    <property type="match status" value="1"/>
</dbReference>
<dbReference type="GO" id="GO:0016020">
    <property type="term" value="C:membrane"/>
    <property type="evidence" value="ECO:0007669"/>
    <property type="project" value="TreeGrafter"/>
</dbReference>
<evidence type="ECO:0000256" key="2">
    <source>
        <dbReference type="ARBA" id="ARBA00022840"/>
    </source>
</evidence>
<keyword evidence="2" id="KW-0067">ATP-binding</keyword>
<sequence length="557" mass="60834">MPHIHAPLDPIASLQRNVRERGDQRYLTQPLGDGQARHFTWAQASDEARRMAAHLTSFGWEPGSRVAILSKNCAWWFLADFAIMLAGHVSVPIYPSLTGASVRHILEHSGARALFLGKLDSDDWGAMRVGIPEGLPVVRFPLCASGELPQQPVADWDALIARTAPLTGERARGGDELATIVYTSGTTGVPKGVMHSFGTLGASLGILMDDYGFGPQDRMLSYLPLAHSADRMFSEMISLVSGCSVTFNESVETFVADLQATQPTFFISVPRLWGKFRQAVAARIPPPQLAAMLADPEKGPAVRRQVLTQLGLAETRYALSGAAPLSQELHQWYLDLGLELLEIYGMTENMGTHASRPGKGRVGYVGQPRPGAEVRRTDEGEILVRFPGNMRGYFNDPQRTAEVMTDDGYLRTGDVGDIDADGYLKLTGRAKETFKTSKGKYVAPAPIENVLCGHPQVEACCVTGVGFPQPFAVVLLAADAVRSPELVQSLDALRQSINATLDPHERLDFLVVSAQPWTVENGLMTPTLKLRRSVLEARYAPHFERWAGQGEPVVWAE</sequence>
<feature type="domain" description="AMP-dependent synthetase/ligase" evidence="5">
    <location>
        <begin position="14"/>
        <end position="394"/>
    </location>
</feature>
<dbReference type="InterPro" id="IPR045851">
    <property type="entry name" value="AMP-bd_C_sf"/>
</dbReference>
<dbReference type="Gene3D" id="3.30.300.30">
    <property type="match status" value="1"/>
</dbReference>
<dbReference type="EMBL" id="QXMN01000015">
    <property type="protein sequence ID" value="RIX79600.1"/>
    <property type="molecule type" value="Genomic_DNA"/>
</dbReference>
<dbReference type="GO" id="GO:0004467">
    <property type="term" value="F:long-chain fatty acid-CoA ligase activity"/>
    <property type="evidence" value="ECO:0007669"/>
    <property type="project" value="UniProtKB-EC"/>
</dbReference>
<comment type="caution">
    <text evidence="6">The sequence shown here is derived from an EMBL/GenBank/DDBJ whole genome shotgun (WGS) entry which is preliminary data.</text>
</comment>
<evidence type="ECO:0000256" key="4">
    <source>
        <dbReference type="SAM" id="MobiDB-lite"/>
    </source>
</evidence>
<dbReference type="RefSeq" id="WP_119554136.1">
    <property type="nucleotide sequence ID" value="NZ_QXMN01000015.1"/>
</dbReference>
<evidence type="ECO:0000256" key="1">
    <source>
        <dbReference type="ARBA" id="ARBA00022741"/>
    </source>
</evidence>
<proteinExistence type="predicted"/>
<dbReference type="OrthoDB" id="9766486at2"/>
<dbReference type="InterPro" id="IPR042099">
    <property type="entry name" value="ANL_N_sf"/>
</dbReference>
<name>A0A9X8D4M4_9BURK</name>
<evidence type="ECO:0000259" key="5">
    <source>
        <dbReference type="Pfam" id="PF00501"/>
    </source>
</evidence>
<keyword evidence="1" id="KW-0547">Nucleotide-binding</keyword>
<dbReference type="InterPro" id="IPR000873">
    <property type="entry name" value="AMP-dep_synth/lig_dom"/>
</dbReference>
<protein>
    <submittedName>
        <fullName evidence="6">AMP-binding acetyl-CoA synthetase</fullName>
    </submittedName>
</protein>
<dbReference type="GO" id="GO:0005524">
    <property type="term" value="F:ATP binding"/>
    <property type="evidence" value="ECO:0007669"/>
    <property type="project" value="UniProtKB-KW"/>
</dbReference>
<dbReference type="Pfam" id="PF23562">
    <property type="entry name" value="AMP-binding_C_3"/>
    <property type="match status" value="1"/>
</dbReference>
<evidence type="ECO:0000256" key="3">
    <source>
        <dbReference type="ARBA" id="ARBA00024484"/>
    </source>
</evidence>
<dbReference type="InterPro" id="IPR020845">
    <property type="entry name" value="AMP-binding_CS"/>
</dbReference>
<organism evidence="6 7">
    <name type="scientific">Acidovorax cavernicola</name>
    <dbReference type="NCBI Taxonomy" id="1675792"/>
    <lineage>
        <taxon>Bacteria</taxon>
        <taxon>Pseudomonadati</taxon>
        <taxon>Pseudomonadota</taxon>
        <taxon>Betaproteobacteria</taxon>
        <taxon>Burkholderiales</taxon>
        <taxon>Comamonadaceae</taxon>
        <taxon>Acidovorax</taxon>
    </lineage>
</organism>
<gene>
    <name evidence="6" type="ORF">D3H34_14095</name>
</gene>
<keyword evidence="7" id="KW-1185">Reference proteome</keyword>
<dbReference type="Proteomes" id="UP000265619">
    <property type="component" value="Unassembled WGS sequence"/>
</dbReference>
<dbReference type="AlphaFoldDB" id="A0A9X8D4M4"/>
<accession>A0A9X8D4M4</accession>
<comment type="catalytic activity">
    <reaction evidence="3">
        <text>a long-chain fatty acid + ATP + CoA = a long-chain fatty acyl-CoA + AMP + diphosphate</text>
        <dbReference type="Rhea" id="RHEA:15421"/>
        <dbReference type="ChEBI" id="CHEBI:30616"/>
        <dbReference type="ChEBI" id="CHEBI:33019"/>
        <dbReference type="ChEBI" id="CHEBI:57287"/>
        <dbReference type="ChEBI" id="CHEBI:57560"/>
        <dbReference type="ChEBI" id="CHEBI:83139"/>
        <dbReference type="ChEBI" id="CHEBI:456215"/>
        <dbReference type="EC" id="6.2.1.3"/>
    </reaction>
    <physiologicalReaction direction="left-to-right" evidence="3">
        <dbReference type="Rhea" id="RHEA:15422"/>
    </physiologicalReaction>
</comment>
<reference evidence="6 7" key="1">
    <citation type="submission" date="2018-09" db="EMBL/GenBank/DDBJ databases">
        <title>Acidovorax cavernicola nov. sp. isolated from Gruta de las Maravillas (Aracena, Spain).</title>
        <authorList>
            <person name="Jurado V."/>
            <person name="Gutierrez-Patricio S."/>
            <person name="Gonzalez-Pimentel J.L."/>
            <person name="Miller A.Z."/>
            <person name="Laiz L."/>
            <person name="Saiz-Jimenez C."/>
        </authorList>
    </citation>
    <scope>NUCLEOTIDE SEQUENCE [LARGE SCALE GENOMIC DNA]</scope>
    <source>
        <strain evidence="6 7">1011MAR4D40.2</strain>
    </source>
</reference>
<dbReference type="PANTHER" id="PTHR43272">
    <property type="entry name" value="LONG-CHAIN-FATTY-ACID--COA LIGASE"/>
    <property type="match status" value="1"/>
</dbReference>
<dbReference type="SUPFAM" id="SSF56801">
    <property type="entry name" value="Acetyl-CoA synthetase-like"/>
    <property type="match status" value="1"/>
</dbReference>
<dbReference type="PANTHER" id="PTHR43272:SF33">
    <property type="entry name" value="AMP-BINDING DOMAIN-CONTAINING PROTEIN-RELATED"/>
    <property type="match status" value="1"/>
</dbReference>